<dbReference type="SUPFAM" id="SSF89796">
    <property type="entry name" value="CoA-transferase family III (CaiB/BaiF)"/>
    <property type="match status" value="1"/>
</dbReference>
<dbReference type="Gene3D" id="3.40.50.10540">
    <property type="entry name" value="Crotonobetainyl-coa:carnitine coa-transferase, domain 1"/>
    <property type="match status" value="1"/>
</dbReference>
<name>H5WXP8_9PSEU</name>
<dbReference type="HOGENOM" id="CLU_033975_2_1_11"/>
<dbReference type="OrthoDB" id="9797653at2"/>
<evidence type="ECO:0000313" key="3">
    <source>
        <dbReference type="EMBL" id="EHR50651.1"/>
    </source>
</evidence>
<dbReference type="InterPro" id="IPR023606">
    <property type="entry name" value="CoA-Trfase_III_dom_1_sf"/>
</dbReference>
<proteinExistence type="predicted"/>
<evidence type="ECO:0000313" key="4">
    <source>
        <dbReference type="Proteomes" id="UP000004926"/>
    </source>
</evidence>
<dbReference type="RefSeq" id="WP_009154036.1">
    <property type="nucleotide sequence ID" value="NZ_CM001439.1"/>
</dbReference>
<gene>
    <name evidence="3" type="ORF">SacmaDRAFT_2405</name>
</gene>
<protein>
    <submittedName>
        <fullName evidence="3">Putative acyl-CoA transferase/carnitine dehydratase</fullName>
    </submittedName>
</protein>
<dbReference type="EMBL" id="CM001439">
    <property type="protein sequence ID" value="EHR50651.1"/>
    <property type="molecule type" value="Genomic_DNA"/>
</dbReference>
<dbReference type="Gene3D" id="3.30.1540.10">
    <property type="entry name" value="formyl-coa transferase, domain 3"/>
    <property type="match status" value="1"/>
</dbReference>
<dbReference type="AlphaFoldDB" id="H5WXP8"/>
<dbReference type="eggNOG" id="COG1804">
    <property type="taxonomic scope" value="Bacteria"/>
</dbReference>
<dbReference type="GO" id="GO:0008410">
    <property type="term" value="F:CoA-transferase activity"/>
    <property type="evidence" value="ECO:0007669"/>
    <property type="project" value="TreeGrafter"/>
</dbReference>
<evidence type="ECO:0000256" key="1">
    <source>
        <dbReference type="ARBA" id="ARBA00022679"/>
    </source>
</evidence>
<dbReference type="Pfam" id="PF02515">
    <property type="entry name" value="CoA_transf_3"/>
    <property type="match status" value="1"/>
</dbReference>
<keyword evidence="1 3" id="KW-0808">Transferase</keyword>
<accession>H5WXP8</accession>
<dbReference type="PANTHER" id="PTHR48207">
    <property type="entry name" value="SUCCINATE--HYDROXYMETHYLGLUTARATE COA-TRANSFERASE"/>
    <property type="match status" value="1"/>
</dbReference>
<sequence length="380" mass="39826">MTNPLASPLAGIRVVEFGHYIAAPAATQLLADLGAEVVKVEPPTGDQARGIGAYGEGIVLAFNRGKKSVVLDLTSDDDRNAAKRLISEADVVVQNLRAGAMARRGLGPDDLVPVREGLVYVSVSGFSSKGPSASRAGLDIAAQAESGLMSINGEQDGDPLRVGFPIADVAASYAVVQAVLAALLRRERTGRGAVVEVSLVDAMIHMQSAMWGEWHTSGQEPRRKGNGQATVAPAADLIRTADGAIVLSAYTPEHFARLCELMGKSWMIEDPRFADNPSRVAHRDVLLAEISQAFGAVPTDECLAALADRGLVAAAVRTYGEVAASADTRASSILTTGVSPDGERYPIPSLPFSLDGVDPAPGRAVPKAGADNDELRRYQP</sequence>
<organism evidence="3 4">
    <name type="scientific">Saccharomonospora marina XMU15</name>
    <dbReference type="NCBI Taxonomy" id="882083"/>
    <lineage>
        <taxon>Bacteria</taxon>
        <taxon>Bacillati</taxon>
        <taxon>Actinomycetota</taxon>
        <taxon>Actinomycetes</taxon>
        <taxon>Pseudonocardiales</taxon>
        <taxon>Pseudonocardiaceae</taxon>
        <taxon>Saccharomonospora</taxon>
    </lineage>
</organism>
<dbReference type="Proteomes" id="UP000004926">
    <property type="component" value="Chromosome"/>
</dbReference>
<evidence type="ECO:0000256" key="2">
    <source>
        <dbReference type="SAM" id="MobiDB-lite"/>
    </source>
</evidence>
<dbReference type="STRING" id="882083.SacmaDRAFT_2405"/>
<keyword evidence="4" id="KW-1185">Reference proteome</keyword>
<dbReference type="PANTHER" id="PTHR48207:SF4">
    <property type="entry name" value="BLL6097 PROTEIN"/>
    <property type="match status" value="1"/>
</dbReference>
<dbReference type="InterPro" id="IPR044855">
    <property type="entry name" value="CoA-Trfase_III_dom3_sf"/>
</dbReference>
<reference evidence="3 4" key="1">
    <citation type="journal article" date="2012" name="Stand. Genomic Sci.">
        <title>Genome sequence of the ocean sediment bacterium Saccharomonospora marina type strain (XMU15(T)).</title>
        <authorList>
            <person name="Klenk H.P."/>
            <person name="Lu M."/>
            <person name="Lucas S."/>
            <person name="Lapidus A."/>
            <person name="Copeland A."/>
            <person name="Pitluck S."/>
            <person name="Goodwin L.A."/>
            <person name="Han C."/>
            <person name="Tapia R."/>
            <person name="Brambilla E.M."/>
            <person name="Potter G."/>
            <person name="Land M."/>
            <person name="Ivanova N."/>
            <person name="Rohde M."/>
            <person name="Goker M."/>
            <person name="Detter J.C."/>
            <person name="Li W.J."/>
            <person name="Kyrpides N.C."/>
            <person name="Woyke T."/>
        </authorList>
    </citation>
    <scope>NUCLEOTIDE SEQUENCE [LARGE SCALE GENOMIC DNA]</scope>
    <source>
        <strain evidence="3 4">XMU15</strain>
    </source>
</reference>
<dbReference type="InterPro" id="IPR050483">
    <property type="entry name" value="CoA-transferase_III_domain"/>
</dbReference>
<dbReference type="InterPro" id="IPR003673">
    <property type="entry name" value="CoA-Trfase_fam_III"/>
</dbReference>
<feature type="region of interest" description="Disordered" evidence="2">
    <location>
        <begin position="349"/>
        <end position="380"/>
    </location>
</feature>